<evidence type="ECO:0000313" key="2">
    <source>
        <dbReference type="Proteomes" id="UP001472677"/>
    </source>
</evidence>
<evidence type="ECO:0000313" key="1">
    <source>
        <dbReference type="EMBL" id="KAK8563055.1"/>
    </source>
</evidence>
<protein>
    <submittedName>
        <fullName evidence="1">Uncharacterized protein</fullName>
    </submittedName>
</protein>
<keyword evidence="2" id="KW-1185">Reference proteome</keyword>
<proteinExistence type="predicted"/>
<name>A0ABR2EM30_9ROSI</name>
<gene>
    <name evidence="1" type="ORF">V6N12_011116</name>
</gene>
<comment type="caution">
    <text evidence="1">The sequence shown here is derived from an EMBL/GenBank/DDBJ whole genome shotgun (WGS) entry which is preliminary data.</text>
</comment>
<organism evidence="1 2">
    <name type="scientific">Hibiscus sabdariffa</name>
    <name type="common">roselle</name>
    <dbReference type="NCBI Taxonomy" id="183260"/>
    <lineage>
        <taxon>Eukaryota</taxon>
        <taxon>Viridiplantae</taxon>
        <taxon>Streptophyta</taxon>
        <taxon>Embryophyta</taxon>
        <taxon>Tracheophyta</taxon>
        <taxon>Spermatophyta</taxon>
        <taxon>Magnoliopsida</taxon>
        <taxon>eudicotyledons</taxon>
        <taxon>Gunneridae</taxon>
        <taxon>Pentapetalae</taxon>
        <taxon>rosids</taxon>
        <taxon>malvids</taxon>
        <taxon>Malvales</taxon>
        <taxon>Malvaceae</taxon>
        <taxon>Malvoideae</taxon>
        <taxon>Hibiscus</taxon>
    </lineage>
</organism>
<dbReference type="EMBL" id="JBBPBM010000012">
    <property type="protein sequence ID" value="KAK8563055.1"/>
    <property type="molecule type" value="Genomic_DNA"/>
</dbReference>
<sequence length="104" mass="11786">MELPLVRRLGQRIIRHQQGSEKRGRVLGVGGLSYLDGGGVFAADGVVEVELEIGYRLLLDPEALSRRRRGCDDEGDEQQNEAGLAHFRRRRRRYVQICIKQSAL</sequence>
<accession>A0ABR2EM30</accession>
<dbReference type="Proteomes" id="UP001472677">
    <property type="component" value="Unassembled WGS sequence"/>
</dbReference>
<reference evidence="1 2" key="1">
    <citation type="journal article" date="2024" name="G3 (Bethesda)">
        <title>Genome assembly of Hibiscus sabdariffa L. provides insights into metabolisms of medicinal natural products.</title>
        <authorList>
            <person name="Kim T."/>
        </authorList>
    </citation>
    <scope>NUCLEOTIDE SEQUENCE [LARGE SCALE GENOMIC DNA]</scope>
    <source>
        <strain evidence="1">TK-2024</strain>
        <tissue evidence="1">Old leaves</tissue>
    </source>
</reference>